<keyword evidence="5 10" id="KW-0479">Metal-binding</keyword>
<feature type="domain" description="Phosphofructokinase" evidence="12">
    <location>
        <begin position="789"/>
        <end position="911"/>
    </location>
</feature>
<feature type="domain" description="Phosphofructokinase" evidence="12">
    <location>
        <begin position="104"/>
        <end position="467"/>
    </location>
</feature>
<feature type="binding site" evidence="10">
    <location>
        <position position="342"/>
    </location>
    <ligand>
        <name>substrate</name>
    </ligand>
</feature>
<sequence>MSDNKQAELRRWQEESGEISLLSASSLHEGKSNMQIWRAGWRPCLPYILRSPVEIREVSAFEGMGEMERSDVSGYFPLTSGGRLVKFEAASDGESSWRRFPARRIGVVLSGGQASGGHNVIAGLMSYIKACNPSSQLFGFLGGPEGVYTGRYRELTQEDIDGILNQGGFNVICSGRHKIETEEQMRASLEICEKLMLHGLVVIGGDDSNTNAAVLAEYFKRSSSRTVVVGCPKTIDGDLKNEVIETSFGYDTAIKTYSEQIGSIMDAVRSEGDSYYFVRLMGRSASHITLECGLQTRANMVLIGEEIKEENRSLMSIVDEIVDMMISRDSSGKRHGVVLLPEGLIEFIPEFEMLIKELNLILLRTSDREEVVKGLSSEMQTLFLELPSDVQNQLLLERDPHGNVQVAKIATEELLVHMARERLEQMGKAYILDNVRTHYLGYEGRCALPSNFDANYCFALGHTAAALVDNQCSGYMAVVRKLRLSPEQWEPAGCPLTYMMNIEVRKGKPVPVIKKYLVDLKGESYLAYCKVRSEWKLNDYYRNPGPIQFDGPNSGLTNYMISPPKVEDLLKVDDKCHSNRNAPVAPGLDSSELKTPNVLVSKNSKFDDDLFISQSCRGLEAAAVSKHLPHQTKKHQCRTMQLREEKPLLSRDTSQPSSSDNSHFSVETLGLILSSLSTPGVQNVVCGLVSGLPSVKQLLVFKSVPDFLQGKALKVDMTSEECLNFFKNSLNSGGCTFPNGTQVSMKGSSEKRSSLTPSGPNEPQENTHGTCNLSCNGILNKDLLSQLLSFFQIKALAIVGNSEAAKFGALLSEALACMSSNGMQREIPVAFVPACLENSISHQVIEACVGFDSVTKSSSTLVGNLLTDSASATKYWYFMRTVGEKTSNVTLEVGIQTHPNLVVIPEVYLARDSSACTADLTQVTLSDIVADICDVICLRSNQGSNFGGLLVPEGLFDQVYPTRQCRRTFSRLCVQSSAGVHGLGLSDVIGSDGLSVLEKKALEDFRHLFADLDSSLAESLISARRVGDIQTEVILSLLVQKELQLRKSQSKIKAGMNSVCFSFTDQVRACFPSHFDSTLGLSYGLLASKIISSGLVGGFSAGIKGVLDHTDSWNMYAVPLSSLMTMDTRGRGDVLNSGTDLQLSAGNKQGQLTQCPQASHHELVCRLNSVDPHSSPSFRLLMGHIQKWKTENAYANPGPIQFYNVFKHLFSRALFEDEYHYSQNLKEIDEILLKIKTSCQLGVQKDVLNSTIHHLRAVQHSISIMNSLHHIKPIPDQTECRQKRNTTTECPLNKARLHVKNDSNLEILCNDIFIRETCN</sequence>
<dbReference type="PANTHER" id="PTHR43650">
    <property type="entry name" value="PYROPHOSPHATE--FRUCTOSE 6-PHOSPHATE 1-PHOSPHOTRANSFERASE"/>
    <property type="match status" value="1"/>
</dbReference>
<feature type="binding site" evidence="10">
    <location>
        <begin position="442"/>
        <end position="445"/>
    </location>
    <ligand>
        <name>substrate</name>
    </ligand>
</feature>
<feature type="active site" description="Proton acceptor" evidence="10">
    <location>
        <position position="236"/>
    </location>
</feature>
<comment type="caution">
    <text evidence="13">The sequence shown here is derived from an EMBL/GenBank/DDBJ whole genome shotgun (WGS) entry which is preliminary data.</text>
</comment>
<evidence type="ECO:0000256" key="8">
    <source>
        <dbReference type="ARBA" id="ARBA00023152"/>
    </source>
</evidence>
<dbReference type="EC" id="2.7.1.90" evidence="10"/>
<dbReference type="EMBL" id="JAPCXB010000045">
    <property type="protein sequence ID" value="KAJ1612555.1"/>
    <property type="molecule type" value="Genomic_DNA"/>
</dbReference>
<keyword evidence="7 10" id="KW-0460">Magnesium</keyword>
<dbReference type="InterPro" id="IPR035966">
    <property type="entry name" value="PKF_sf"/>
</dbReference>
<feature type="compositionally biased region" description="Polar residues" evidence="11">
    <location>
        <begin position="651"/>
        <end position="662"/>
    </location>
</feature>
<evidence type="ECO:0000256" key="4">
    <source>
        <dbReference type="ARBA" id="ARBA00022679"/>
    </source>
</evidence>
<dbReference type="Pfam" id="PF00365">
    <property type="entry name" value="PFK"/>
    <property type="match status" value="2"/>
</dbReference>
<name>A0ABQ8P8R2_9CRYT</name>
<evidence type="ECO:0000313" key="13">
    <source>
        <dbReference type="EMBL" id="KAJ1612555.1"/>
    </source>
</evidence>
<accession>A0ABQ8P8R2</accession>
<dbReference type="NCBIfam" id="NF005482">
    <property type="entry name" value="PRK07085.1"/>
    <property type="match status" value="1"/>
</dbReference>
<evidence type="ECO:0000256" key="9">
    <source>
        <dbReference type="ARBA" id="ARBA00048072"/>
    </source>
</evidence>
<dbReference type="PRINTS" id="PR00476">
    <property type="entry name" value="PHFRCTKINASE"/>
</dbReference>
<comment type="pathway">
    <text evidence="10">Carbohydrate degradation; glycolysis; D-glyceraldehyde 3-phosphate and glycerone phosphate from D-glucose: step 3/4.</text>
</comment>
<feature type="binding site" evidence="10">
    <location>
        <begin position="234"/>
        <end position="236"/>
    </location>
    <ligand>
        <name>substrate</name>
    </ligand>
</feature>
<evidence type="ECO:0000256" key="2">
    <source>
        <dbReference type="ARBA" id="ARBA00003138"/>
    </source>
</evidence>
<feature type="binding site" evidence="10">
    <location>
        <position position="112"/>
    </location>
    <ligand>
        <name>diphosphate</name>
        <dbReference type="ChEBI" id="CHEBI:33019"/>
    </ligand>
</feature>
<dbReference type="InterPro" id="IPR000023">
    <property type="entry name" value="Phosphofructokinase_dom"/>
</dbReference>
<comment type="activity regulation">
    <text evidence="10">Non-allosteric.</text>
</comment>
<keyword evidence="4 10" id="KW-0808">Transferase</keyword>
<comment type="cofactor">
    <cofactor evidence="1 10">
        <name>Mg(2+)</name>
        <dbReference type="ChEBI" id="CHEBI:18420"/>
    </cofactor>
</comment>
<feature type="site" description="Important for catalytic activity; stabilizes the transition state when the phosphoryl donor is PPi" evidence="10">
    <location>
        <position position="233"/>
    </location>
</feature>
<dbReference type="Gene3D" id="1.10.10.480">
    <property type="entry name" value="Phosphofructokinase, domain 3"/>
    <property type="match status" value="1"/>
</dbReference>
<dbReference type="InterPro" id="IPR011183">
    <property type="entry name" value="PfpB_PPi_PFK"/>
</dbReference>
<feature type="site" description="Important for catalytic activity and substrate specificity; stabilizes the transition state when the phosphoryl donor is PPi; prevents ATP from binding by mimicking the alpha-phosphate group of ATP" evidence="10">
    <location>
        <position position="207"/>
    </location>
</feature>
<keyword evidence="3 10" id="KW-0963">Cytoplasm</keyword>
<evidence type="ECO:0000259" key="12">
    <source>
        <dbReference type="Pfam" id="PF00365"/>
    </source>
</evidence>
<keyword evidence="14" id="KW-1185">Reference proteome</keyword>
<evidence type="ECO:0000256" key="6">
    <source>
        <dbReference type="ARBA" id="ARBA00022777"/>
    </source>
</evidence>
<dbReference type="Gene3D" id="3.40.50.450">
    <property type="match status" value="1"/>
</dbReference>
<dbReference type="NCBIfam" id="TIGR02477">
    <property type="entry name" value="PFKA_PPi"/>
    <property type="match status" value="1"/>
</dbReference>
<feature type="region of interest" description="Disordered" evidence="11">
    <location>
        <begin position="741"/>
        <end position="767"/>
    </location>
</feature>
<comment type="subcellular location">
    <subcellularLocation>
        <location evidence="10">Cytoplasm</location>
    </subcellularLocation>
</comment>
<comment type="similarity">
    <text evidence="10">Belongs to the phosphofructokinase type A (PFKA) family. PPi-dependent PFK group II subfamily. Clade 'Long' sub-subfamily.</text>
</comment>
<evidence type="ECO:0000256" key="1">
    <source>
        <dbReference type="ARBA" id="ARBA00001946"/>
    </source>
</evidence>
<comment type="catalytic activity">
    <reaction evidence="9 10">
        <text>beta-D-fructose 6-phosphate + diphosphate = beta-D-fructose 1,6-bisphosphate + phosphate + H(+)</text>
        <dbReference type="Rhea" id="RHEA:13613"/>
        <dbReference type="ChEBI" id="CHEBI:15378"/>
        <dbReference type="ChEBI" id="CHEBI:32966"/>
        <dbReference type="ChEBI" id="CHEBI:33019"/>
        <dbReference type="ChEBI" id="CHEBI:43474"/>
        <dbReference type="ChEBI" id="CHEBI:57634"/>
        <dbReference type="EC" id="2.7.1.90"/>
    </reaction>
</comment>
<dbReference type="InterPro" id="IPR022953">
    <property type="entry name" value="ATP_PFK"/>
</dbReference>
<keyword evidence="8 10" id="KW-0324">Glycolysis</keyword>
<proteinExistence type="inferred from homology"/>
<reference evidence="13" key="1">
    <citation type="submission" date="2022-10" db="EMBL/GenBank/DDBJ databases">
        <title>Adaptive evolution leads to modifications in subtelomeric GC content in a zoonotic Cryptosporidium species.</title>
        <authorList>
            <person name="Li J."/>
            <person name="Feng Y."/>
            <person name="Xiao L."/>
        </authorList>
    </citation>
    <scope>NUCLEOTIDE SEQUENCE</scope>
    <source>
        <strain evidence="13">25894</strain>
    </source>
</reference>
<keyword evidence="6 10" id="KW-0418">Kinase</keyword>
<evidence type="ECO:0000256" key="7">
    <source>
        <dbReference type="ARBA" id="ARBA00022842"/>
    </source>
</evidence>
<feature type="binding site" evidence="10">
    <location>
        <begin position="281"/>
        <end position="283"/>
    </location>
    <ligand>
        <name>substrate</name>
    </ligand>
</feature>
<evidence type="ECO:0000256" key="11">
    <source>
        <dbReference type="SAM" id="MobiDB-lite"/>
    </source>
</evidence>
<comment type="function">
    <text evidence="2 10">Catalyzes the phosphorylation of D-fructose 6-phosphate, the first committing step of glycolysis. Uses inorganic phosphate (PPi) as phosphoryl donor instead of ATP like common ATP-dependent phosphofructokinases (ATP-PFKs), which renders the reaction reversible, and can thus function both in glycolysis and gluconeogenesis. Consistently, PPi-PFK can replace the enzymes of both the forward (ATP-PFK) and reverse (fructose-bisphosphatase (FBPase)) reactions.</text>
</comment>
<protein>
    <recommendedName>
        <fullName evidence="10">Pyrophosphate--fructose 6-phosphate 1-phosphotransferase</fullName>
        <ecNumber evidence="10">2.7.1.90</ecNumber>
    </recommendedName>
    <alternativeName>
        <fullName evidence="10">6-phosphofructokinase, pyrophosphate dependent</fullName>
    </alternativeName>
    <alternativeName>
        <fullName evidence="10">PPi-dependent phosphofructokinase</fullName>
        <shortName evidence="10">PPi-PFK</shortName>
    </alternativeName>
    <alternativeName>
        <fullName evidence="10">Pyrophosphate-dependent 6-phosphofructose-1-kinase</fullName>
    </alternativeName>
</protein>
<dbReference type="HAMAP" id="MF_01980">
    <property type="entry name" value="Phosphofructokinase_II_Long"/>
    <property type="match status" value="1"/>
</dbReference>
<evidence type="ECO:0000256" key="5">
    <source>
        <dbReference type="ARBA" id="ARBA00022723"/>
    </source>
</evidence>
<dbReference type="SUPFAM" id="SSF53784">
    <property type="entry name" value="Phosphofructokinase"/>
    <property type="match status" value="2"/>
</dbReference>
<gene>
    <name evidence="13" type="ORF">OJ252_1218</name>
</gene>
<feature type="binding site" evidence="10">
    <location>
        <position position="206"/>
    </location>
    <ligand>
        <name>Mg(2+)</name>
        <dbReference type="ChEBI" id="CHEBI:18420"/>
        <note>catalytic</note>
    </ligand>
</feature>
<dbReference type="PANTHER" id="PTHR43650:SF1">
    <property type="entry name" value="PYROPHOSPHATE--FRUCTOSE 6-PHOSPHATE 1-PHOSPHOTRANSFERASE SUBUNIT BETA 2"/>
    <property type="match status" value="1"/>
</dbReference>
<organism evidence="13 14">
    <name type="scientific">Cryptosporidium canis</name>
    <dbReference type="NCBI Taxonomy" id="195482"/>
    <lineage>
        <taxon>Eukaryota</taxon>
        <taxon>Sar</taxon>
        <taxon>Alveolata</taxon>
        <taxon>Apicomplexa</taxon>
        <taxon>Conoidasida</taxon>
        <taxon>Coccidia</taxon>
        <taxon>Eucoccidiorida</taxon>
        <taxon>Eimeriorina</taxon>
        <taxon>Cryptosporidiidae</taxon>
        <taxon>Cryptosporidium</taxon>
    </lineage>
</organism>
<evidence type="ECO:0000256" key="3">
    <source>
        <dbReference type="ARBA" id="ARBA00022490"/>
    </source>
</evidence>
<comment type="subunit">
    <text evidence="10">Tetramer of two alpha (regulatory) and two beta (catalytic) chains.</text>
</comment>
<feature type="compositionally biased region" description="Polar residues" evidence="11">
    <location>
        <begin position="754"/>
        <end position="767"/>
    </location>
</feature>
<evidence type="ECO:0000256" key="10">
    <source>
        <dbReference type="HAMAP-Rule" id="MF_03185"/>
    </source>
</evidence>
<dbReference type="Proteomes" id="UP001071777">
    <property type="component" value="Unassembled WGS sequence"/>
</dbReference>
<comment type="caution">
    <text evidence="10">Lacks conserved residue(s) required for the propagation of feature annotation.</text>
</comment>
<dbReference type="Gene3D" id="3.40.50.460">
    <property type="entry name" value="Phosphofructokinase domain"/>
    <property type="match status" value="3"/>
</dbReference>
<evidence type="ECO:0000313" key="14">
    <source>
        <dbReference type="Proteomes" id="UP001071777"/>
    </source>
</evidence>
<feature type="region of interest" description="Disordered" evidence="11">
    <location>
        <begin position="630"/>
        <end position="662"/>
    </location>
</feature>